<dbReference type="Proteomes" id="UP000837801">
    <property type="component" value="Unassembled WGS sequence"/>
</dbReference>
<keyword evidence="3" id="KW-0479">Metal-binding</keyword>
<dbReference type="GO" id="GO:0016491">
    <property type="term" value="F:oxidoreductase activity"/>
    <property type="evidence" value="ECO:0007669"/>
    <property type="project" value="InterPro"/>
</dbReference>
<dbReference type="GO" id="GO:1902494">
    <property type="term" value="C:catalytic complex"/>
    <property type="evidence" value="ECO:0007669"/>
    <property type="project" value="UniProtKB-ARBA"/>
</dbReference>
<sequence>MIHSISAAKSSVARFANASMLRASGANFVRRPYSIISVHRDTTEDNQNLPFEFDKTNLARAKEVIAKYPAQYKKGAVMPLLDLGQRQLGFTSISVMNYVAKLLDMPPMRVYEVATFYTMYNRAPMGKYNIQVCTTTPCQLCGSDDIMEAVKSTLGIKPGQTTDDKIFTFQEVECLGACVNAPMLAVNDDYHEDLTADNTKKLLEDLKAGKEVKPGPYSGRESCEPYSGRKVLLGKEPTDIGKFIQPGL</sequence>
<evidence type="ECO:0000256" key="4">
    <source>
        <dbReference type="ARBA" id="ARBA00022967"/>
    </source>
</evidence>
<dbReference type="NCBIfam" id="TIGR01958">
    <property type="entry name" value="nuoE_fam"/>
    <property type="match status" value="1"/>
</dbReference>
<reference evidence="9" key="1">
    <citation type="submission" date="2022-03" db="EMBL/GenBank/DDBJ databases">
        <authorList>
            <person name="Legras J.-L."/>
            <person name="Devillers H."/>
            <person name="Grondin C."/>
        </authorList>
    </citation>
    <scope>NUCLEOTIDE SEQUENCE</scope>
    <source>
        <strain evidence="9">CLIB 1423</strain>
    </source>
</reference>
<dbReference type="PANTHER" id="PTHR10371:SF3">
    <property type="entry name" value="NADH DEHYDROGENASE [UBIQUINONE] FLAVOPROTEIN 2, MITOCHONDRIAL"/>
    <property type="match status" value="1"/>
</dbReference>
<dbReference type="InterPro" id="IPR042128">
    <property type="entry name" value="NuoE_dom"/>
</dbReference>
<evidence type="ECO:0000256" key="1">
    <source>
        <dbReference type="ARBA" id="ARBA00010643"/>
    </source>
</evidence>
<keyword evidence="10" id="KW-1185">Reference proteome</keyword>
<keyword evidence="5" id="KW-0408">Iron</keyword>
<dbReference type="FunFam" id="3.40.30.10:FF:000022">
    <property type="entry name" value="NADH dehydrogenase flavoprotein 2, mitochondrial"/>
    <property type="match status" value="1"/>
</dbReference>
<dbReference type="Gene3D" id="3.40.30.10">
    <property type="entry name" value="Glutaredoxin"/>
    <property type="match status" value="1"/>
</dbReference>
<protein>
    <submittedName>
        <fullName evidence="9">NADH-ubiquinone oxidoreductase 24 kDa subunit, mitochondrial</fullName>
    </submittedName>
</protein>
<dbReference type="InterPro" id="IPR002023">
    <property type="entry name" value="NuoE-like"/>
</dbReference>
<dbReference type="PANTHER" id="PTHR10371">
    <property type="entry name" value="NADH DEHYDROGENASE UBIQUINONE FLAVOPROTEIN 2, MITOCHONDRIAL"/>
    <property type="match status" value="1"/>
</dbReference>
<dbReference type="EMBL" id="CAKXYY010000017">
    <property type="protein sequence ID" value="CAH2354561.1"/>
    <property type="molecule type" value="Genomic_DNA"/>
</dbReference>
<dbReference type="GO" id="GO:0005743">
    <property type="term" value="C:mitochondrial inner membrane"/>
    <property type="evidence" value="ECO:0007669"/>
    <property type="project" value="UniProtKB-ARBA"/>
</dbReference>
<dbReference type="GO" id="GO:0008137">
    <property type="term" value="F:NADH dehydrogenase (ubiquinone) activity"/>
    <property type="evidence" value="ECO:0007669"/>
    <property type="project" value="UniProtKB-ARBA"/>
</dbReference>
<dbReference type="GO" id="GO:0051537">
    <property type="term" value="F:2 iron, 2 sulfur cluster binding"/>
    <property type="evidence" value="ECO:0007669"/>
    <property type="project" value="UniProtKB-KW"/>
</dbReference>
<evidence type="ECO:0000256" key="3">
    <source>
        <dbReference type="ARBA" id="ARBA00022723"/>
    </source>
</evidence>
<evidence type="ECO:0000256" key="5">
    <source>
        <dbReference type="ARBA" id="ARBA00023004"/>
    </source>
</evidence>
<keyword evidence="4" id="KW-1278">Translocase</keyword>
<dbReference type="InterPro" id="IPR041921">
    <property type="entry name" value="NuoE_N"/>
</dbReference>
<keyword evidence="2" id="KW-0001">2Fe-2S</keyword>
<dbReference type="FunFam" id="1.10.10.1590:FF:000001">
    <property type="entry name" value="NADH-quinone oxidoreductase subunit E"/>
    <property type="match status" value="1"/>
</dbReference>
<dbReference type="GO" id="GO:0006120">
    <property type="term" value="P:mitochondrial electron transport, NADH to ubiquinone"/>
    <property type="evidence" value="ECO:0007669"/>
    <property type="project" value="UniProtKB-ARBA"/>
</dbReference>
<dbReference type="PROSITE" id="PS01099">
    <property type="entry name" value="COMPLEX1_24K"/>
    <property type="match status" value="1"/>
</dbReference>
<comment type="similarity">
    <text evidence="1">Belongs to the complex I 24 kDa subunit family.</text>
</comment>
<name>A0A9P0QU15_9ASCO</name>
<dbReference type="SUPFAM" id="SSF52833">
    <property type="entry name" value="Thioredoxin-like"/>
    <property type="match status" value="1"/>
</dbReference>
<dbReference type="Pfam" id="PF01257">
    <property type="entry name" value="2Fe-2S_thioredx"/>
    <property type="match status" value="1"/>
</dbReference>
<dbReference type="AlphaFoldDB" id="A0A9P0QU15"/>
<accession>A0A9P0QU15</accession>
<evidence type="ECO:0000256" key="2">
    <source>
        <dbReference type="ARBA" id="ARBA00022714"/>
    </source>
</evidence>
<keyword evidence="6" id="KW-0411">Iron-sulfur</keyword>
<evidence type="ECO:0000313" key="10">
    <source>
        <dbReference type="Proteomes" id="UP000837801"/>
    </source>
</evidence>
<evidence type="ECO:0000313" key="9">
    <source>
        <dbReference type="EMBL" id="CAH2354561.1"/>
    </source>
</evidence>
<dbReference type="Gene3D" id="1.10.10.1590">
    <property type="entry name" value="NADH-quinone oxidoreductase subunit E"/>
    <property type="match status" value="1"/>
</dbReference>
<gene>
    <name evidence="9" type="ORF">CLIB1423_17S01926</name>
</gene>
<organism evidence="9 10">
    <name type="scientific">[Candida] railenensis</name>
    <dbReference type="NCBI Taxonomy" id="45579"/>
    <lineage>
        <taxon>Eukaryota</taxon>
        <taxon>Fungi</taxon>
        <taxon>Dikarya</taxon>
        <taxon>Ascomycota</taxon>
        <taxon>Saccharomycotina</taxon>
        <taxon>Pichiomycetes</taxon>
        <taxon>Debaryomycetaceae</taxon>
        <taxon>Kurtzmaniella</taxon>
    </lineage>
</organism>
<evidence type="ECO:0000256" key="8">
    <source>
        <dbReference type="ARBA" id="ARBA00034078"/>
    </source>
</evidence>
<dbReference type="GO" id="GO:0098796">
    <property type="term" value="C:membrane protein complex"/>
    <property type="evidence" value="ECO:0007669"/>
    <property type="project" value="UniProtKB-ARBA"/>
</dbReference>
<dbReference type="GO" id="GO:0046872">
    <property type="term" value="F:metal ion binding"/>
    <property type="evidence" value="ECO:0007669"/>
    <property type="project" value="UniProtKB-KW"/>
</dbReference>
<comment type="caution">
    <text evidence="9">The sequence shown here is derived from an EMBL/GenBank/DDBJ whole genome shotgun (WGS) entry which is preliminary data.</text>
</comment>
<dbReference type="OrthoDB" id="10254187at2759"/>
<dbReference type="NCBIfam" id="NF005725">
    <property type="entry name" value="PRK07539.1-5"/>
    <property type="match status" value="1"/>
</dbReference>
<comment type="cofactor">
    <cofactor evidence="8">
        <name>[2Fe-2S] cluster</name>
        <dbReference type="ChEBI" id="CHEBI:190135"/>
    </cofactor>
</comment>
<dbReference type="CDD" id="cd03064">
    <property type="entry name" value="TRX_Fd_NuoE"/>
    <property type="match status" value="1"/>
</dbReference>
<proteinExistence type="inferred from homology"/>
<evidence type="ECO:0000256" key="7">
    <source>
        <dbReference type="ARBA" id="ARBA00023027"/>
    </source>
</evidence>
<dbReference type="InterPro" id="IPR036249">
    <property type="entry name" value="Thioredoxin-like_sf"/>
</dbReference>
<evidence type="ECO:0000256" key="6">
    <source>
        <dbReference type="ARBA" id="ARBA00023014"/>
    </source>
</evidence>
<keyword evidence="7" id="KW-0520">NAD</keyword>